<keyword evidence="2" id="KW-1185">Reference proteome</keyword>
<sequence length="221" mass="25367">MKKKITLAASLTIVLALVIAYFYKANLEAKKKLITTQAVYVAALKEAFESKAINLEGACANPTLLPSGTVELKDEEQKKRFEYLCEDLKIHKGLEENFASNTDYRYFLECAQKYAQNIQQIKDDLKTHYPEDYQALNFKQEDILLKYLKHPSSAYLQVQCEAKAEALYWNSIVNSGKVEDLKFCLETLEGCVNGFTKAEECPAKFKNYYDDCTKKLNKLRH</sequence>
<dbReference type="Proteomes" id="UP000235584">
    <property type="component" value="Chromosome"/>
</dbReference>
<protein>
    <submittedName>
        <fullName evidence="1">Uncharacterized protein</fullName>
    </submittedName>
</protein>
<accession>A0A2K9NQP9</accession>
<name>A0A2K9NQP9_BACTC</name>
<gene>
    <name evidence="1" type="ORF">C0V70_04515</name>
</gene>
<reference evidence="1 2" key="1">
    <citation type="submission" date="2018-01" db="EMBL/GenBank/DDBJ databases">
        <title>Complete genome sequence of Bacteriovorax stolpii DSM12778.</title>
        <authorList>
            <person name="Tang B."/>
            <person name="Chang J."/>
        </authorList>
    </citation>
    <scope>NUCLEOTIDE SEQUENCE [LARGE SCALE GENOMIC DNA]</scope>
    <source>
        <strain evidence="1 2">DSM 12778</strain>
    </source>
</reference>
<dbReference type="AlphaFoldDB" id="A0A2K9NQP9"/>
<evidence type="ECO:0000313" key="2">
    <source>
        <dbReference type="Proteomes" id="UP000235584"/>
    </source>
</evidence>
<organism evidence="1 2">
    <name type="scientific">Bacteriovorax stolpii</name>
    <name type="common">Bdellovibrio stolpii</name>
    <dbReference type="NCBI Taxonomy" id="960"/>
    <lineage>
        <taxon>Bacteria</taxon>
        <taxon>Pseudomonadati</taxon>
        <taxon>Bdellovibrionota</taxon>
        <taxon>Bacteriovoracia</taxon>
        <taxon>Bacteriovoracales</taxon>
        <taxon>Bacteriovoracaceae</taxon>
        <taxon>Bacteriovorax</taxon>
    </lineage>
</organism>
<dbReference type="EMBL" id="CP025704">
    <property type="protein sequence ID" value="AUN97385.1"/>
    <property type="molecule type" value="Genomic_DNA"/>
</dbReference>
<dbReference type="KEGG" id="bsto:C0V70_04515"/>
<dbReference type="RefSeq" id="WP_102242680.1">
    <property type="nucleotide sequence ID" value="NZ_CP025704.1"/>
</dbReference>
<evidence type="ECO:0000313" key="1">
    <source>
        <dbReference type="EMBL" id="AUN97385.1"/>
    </source>
</evidence>
<proteinExistence type="predicted"/>